<evidence type="ECO:0000313" key="1">
    <source>
        <dbReference type="EMBL" id="SEC71088.1"/>
    </source>
</evidence>
<evidence type="ECO:0000313" key="2">
    <source>
        <dbReference type="Proteomes" id="UP000183561"/>
    </source>
</evidence>
<dbReference type="Gene3D" id="3.30.530.20">
    <property type="match status" value="1"/>
</dbReference>
<name>A0A1H4URN9_9NOCA</name>
<dbReference type="PANTHER" id="PTHR39332">
    <property type="entry name" value="BLL4707 PROTEIN"/>
    <property type="match status" value="1"/>
</dbReference>
<dbReference type="PANTHER" id="PTHR39332:SF7">
    <property type="entry name" value="SRPBCC FAMILY PROTEIN"/>
    <property type="match status" value="1"/>
</dbReference>
<gene>
    <name evidence="1" type="ORF">SAMN04490239_5145</name>
</gene>
<reference evidence="2" key="1">
    <citation type="submission" date="2016-10" db="EMBL/GenBank/DDBJ databases">
        <authorList>
            <person name="Varghese N."/>
            <person name="Submissions S."/>
        </authorList>
    </citation>
    <scope>NUCLEOTIDE SEQUENCE [LARGE SCALE GENOMIC DNA]</scope>
    <source>
        <strain evidence="2">DSM 44498</strain>
    </source>
</reference>
<proteinExistence type="predicted"/>
<dbReference type="CDD" id="cd07821">
    <property type="entry name" value="PYR_PYL_RCAR_like"/>
    <property type="match status" value="1"/>
</dbReference>
<dbReference type="Pfam" id="PF10604">
    <property type="entry name" value="Polyketide_cyc2"/>
    <property type="match status" value="1"/>
</dbReference>
<sequence>MAEISIQKQFPVGADTIWDRVGDPGTIAEWIPSVAAARMEQGIRHIVFADGQPARERIAEHSDSERRYTYEYIDGPLPLTHYRSTISVLGTSSESCTVEWAATFAADSAEVESELATAIESIYRAALDELSILVSNPSVRG</sequence>
<dbReference type="Proteomes" id="UP000183561">
    <property type="component" value="Unassembled WGS sequence"/>
</dbReference>
<dbReference type="AlphaFoldDB" id="A0A1H4URN9"/>
<dbReference type="OrthoDB" id="1188001at2"/>
<dbReference type="InterPro" id="IPR023393">
    <property type="entry name" value="START-like_dom_sf"/>
</dbReference>
<dbReference type="EMBL" id="FNSV01000005">
    <property type="protein sequence ID" value="SEC71088.1"/>
    <property type="molecule type" value="Genomic_DNA"/>
</dbReference>
<dbReference type="SUPFAM" id="SSF55961">
    <property type="entry name" value="Bet v1-like"/>
    <property type="match status" value="1"/>
</dbReference>
<dbReference type="RefSeq" id="WP_072949194.1">
    <property type="nucleotide sequence ID" value="NZ_FNSV01000005.1"/>
</dbReference>
<protein>
    <submittedName>
        <fullName evidence="1">Polyketide cyclase / dehydrase and lipid transport</fullName>
    </submittedName>
</protein>
<keyword evidence="2" id="KW-1185">Reference proteome</keyword>
<organism evidence="1 2">
    <name type="scientific">Rhodococcus koreensis</name>
    <dbReference type="NCBI Taxonomy" id="99653"/>
    <lineage>
        <taxon>Bacteria</taxon>
        <taxon>Bacillati</taxon>
        <taxon>Actinomycetota</taxon>
        <taxon>Actinomycetes</taxon>
        <taxon>Mycobacteriales</taxon>
        <taxon>Nocardiaceae</taxon>
        <taxon>Rhodococcus</taxon>
    </lineage>
</organism>
<accession>A0A1H4URN9</accession>
<dbReference type="InterPro" id="IPR019587">
    <property type="entry name" value="Polyketide_cyclase/dehydratase"/>
</dbReference>